<organism evidence="7 8">
    <name type="scientific">Roseomonas nitratireducens</name>
    <dbReference type="NCBI Taxonomy" id="2820810"/>
    <lineage>
        <taxon>Bacteria</taxon>
        <taxon>Pseudomonadati</taxon>
        <taxon>Pseudomonadota</taxon>
        <taxon>Alphaproteobacteria</taxon>
        <taxon>Acetobacterales</taxon>
        <taxon>Roseomonadaceae</taxon>
        <taxon>Roseomonas</taxon>
    </lineage>
</organism>
<dbReference type="EMBL" id="JAGIYZ010000001">
    <property type="protein sequence ID" value="MBP0462548.1"/>
    <property type="molecule type" value="Genomic_DNA"/>
</dbReference>
<evidence type="ECO:0000259" key="6">
    <source>
        <dbReference type="Pfam" id="PF00496"/>
    </source>
</evidence>
<feature type="domain" description="Solute-binding protein family 5" evidence="6">
    <location>
        <begin position="64"/>
        <end position="429"/>
    </location>
</feature>
<dbReference type="PIRSF" id="PIRSF002741">
    <property type="entry name" value="MppA"/>
    <property type="match status" value="1"/>
</dbReference>
<comment type="similarity">
    <text evidence="2">Belongs to the bacterial solute-binding protein 5 family.</text>
</comment>
<keyword evidence="3" id="KW-0813">Transport</keyword>
<gene>
    <name evidence="7" type="ORF">J5Y09_01370</name>
</gene>
<evidence type="ECO:0000256" key="5">
    <source>
        <dbReference type="SAM" id="SignalP"/>
    </source>
</evidence>
<proteinExistence type="inferred from homology"/>
<dbReference type="PANTHER" id="PTHR30290">
    <property type="entry name" value="PERIPLASMIC BINDING COMPONENT OF ABC TRANSPORTER"/>
    <property type="match status" value="1"/>
</dbReference>
<evidence type="ECO:0000256" key="4">
    <source>
        <dbReference type="ARBA" id="ARBA00022729"/>
    </source>
</evidence>
<dbReference type="Gene3D" id="3.90.76.10">
    <property type="entry name" value="Dipeptide-binding Protein, Domain 1"/>
    <property type="match status" value="1"/>
</dbReference>
<protein>
    <submittedName>
        <fullName evidence="7">ABC transporter substrate-binding protein</fullName>
    </submittedName>
</protein>
<dbReference type="RefSeq" id="WP_209349914.1">
    <property type="nucleotide sequence ID" value="NZ_JAGIYZ010000001.1"/>
</dbReference>
<keyword evidence="8" id="KW-1185">Reference proteome</keyword>
<evidence type="ECO:0000313" key="8">
    <source>
        <dbReference type="Proteomes" id="UP000680815"/>
    </source>
</evidence>
<dbReference type="Pfam" id="PF00496">
    <property type="entry name" value="SBP_bac_5"/>
    <property type="match status" value="1"/>
</dbReference>
<dbReference type="InterPro" id="IPR000914">
    <property type="entry name" value="SBP_5_dom"/>
</dbReference>
<dbReference type="PANTHER" id="PTHR30290:SF9">
    <property type="entry name" value="OLIGOPEPTIDE-BINDING PROTEIN APPA"/>
    <property type="match status" value="1"/>
</dbReference>
<comment type="caution">
    <text evidence="7">The sequence shown here is derived from an EMBL/GenBank/DDBJ whole genome shotgun (WGS) entry which is preliminary data.</text>
</comment>
<sequence>MRLLPIAAALLIAAAPPAAQARSFTWSFAADILTLDPHSSNNTFTNAFLDNLFETLVRHNPRLEIEPSLATRWEVVSPTVWRFHLRENVRFHGGETFGAEDVVFSWQRLNTPGALARGVLGGVIKEVRQTGPLTVEIETQRPFPILLNALTQMHIMDSGWAAANNATAATNLQQREEGAAQRGANGTGPFRLRSREVEGATVLVPHEGWWDRPQHNLTQVTFQPIRNAATRTAALLGGQIDALVELPLQDIPRIEGNANLQVVQGPELRTIYLGFDHHRDELAYSDVRGRNPLRDVRVRRAIYQAIDVEALRRSVMRNNAWVAGTMASPFLSGAPADINTRTFPYDPEASRRLLAEAGYPDGFSIGLACPNDRYVYDERLCIAISGMLQRVGIRIIPQFETLNVWSRRINSLDVSMFMLGHAGLPLADTYSTLSEVLRTRTANAAGLNVGRWSNAEFDALVDRIAEEGDETRRRALIREALLIEKREVAHVPLHQQPVVWASRRNIDLAQSPDNRLRLRHVRVN</sequence>
<keyword evidence="4 5" id="KW-0732">Signal</keyword>
<evidence type="ECO:0000313" key="7">
    <source>
        <dbReference type="EMBL" id="MBP0462548.1"/>
    </source>
</evidence>
<name>A0ABS4AMH5_9PROT</name>
<dbReference type="InterPro" id="IPR030678">
    <property type="entry name" value="Peptide/Ni-bd"/>
</dbReference>
<dbReference type="CDD" id="cd08498">
    <property type="entry name" value="PBP2_NikA_DppA_OppA_like_2"/>
    <property type="match status" value="1"/>
</dbReference>
<dbReference type="InterPro" id="IPR039424">
    <property type="entry name" value="SBP_5"/>
</dbReference>
<evidence type="ECO:0000256" key="3">
    <source>
        <dbReference type="ARBA" id="ARBA00022448"/>
    </source>
</evidence>
<comment type="subcellular location">
    <subcellularLocation>
        <location evidence="1">Periplasm</location>
    </subcellularLocation>
</comment>
<dbReference type="Gene3D" id="3.40.190.10">
    <property type="entry name" value="Periplasmic binding protein-like II"/>
    <property type="match status" value="1"/>
</dbReference>
<dbReference type="Proteomes" id="UP000680815">
    <property type="component" value="Unassembled WGS sequence"/>
</dbReference>
<feature type="chain" id="PRO_5047093941" evidence="5">
    <location>
        <begin position="22"/>
        <end position="524"/>
    </location>
</feature>
<evidence type="ECO:0000256" key="1">
    <source>
        <dbReference type="ARBA" id="ARBA00004418"/>
    </source>
</evidence>
<evidence type="ECO:0000256" key="2">
    <source>
        <dbReference type="ARBA" id="ARBA00005695"/>
    </source>
</evidence>
<feature type="signal peptide" evidence="5">
    <location>
        <begin position="1"/>
        <end position="21"/>
    </location>
</feature>
<dbReference type="SUPFAM" id="SSF53850">
    <property type="entry name" value="Periplasmic binding protein-like II"/>
    <property type="match status" value="1"/>
</dbReference>
<reference evidence="7 8" key="1">
    <citation type="submission" date="2021-03" db="EMBL/GenBank/DDBJ databases">
        <authorList>
            <person name="So Y."/>
        </authorList>
    </citation>
    <scope>NUCLEOTIDE SEQUENCE [LARGE SCALE GENOMIC DNA]</scope>
    <source>
        <strain evidence="7 8">PWR1</strain>
    </source>
</reference>
<dbReference type="Gene3D" id="3.10.105.10">
    <property type="entry name" value="Dipeptide-binding Protein, Domain 3"/>
    <property type="match status" value="1"/>
</dbReference>
<accession>A0ABS4AMH5</accession>